<dbReference type="OrthoDB" id="2901540at2"/>
<evidence type="ECO:0000313" key="2">
    <source>
        <dbReference type="EMBL" id="TYS80703.1"/>
    </source>
</evidence>
<evidence type="ECO:0000313" key="3">
    <source>
        <dbReference type="Proteomes" id="UP000324269"/>
    </source>
</evidence>
<organism evidence="2 3">
    <name type="scientific">Rossellomorea aquimaris</name>
    <dbReference type="NCBI Taxonomy" id="189382"/>
    <lineage>
        <taxon>Bacteria</taxon>
        <taxon>Bacillati</taxon>
        <taxon>Bacillota</taxon>
        <taxon>Bacilli</taxon>
        <taxon>Bacillales</taxon>
        <taxon>Bacillaceae</taxon>
        <taxon>Rossellomorea</taxon>
    </lineage>
</organism>
<accession>A0A5D4U0A9</accession>
<sequence>MDQTSIDEPLCYVLKLKNDIVKLNQRVVQLEKEVKSIQENCRHVFYETHVTRSCIKCHYVESTYY</sequence>
<proteinExistence type="predicted"/>
<protein>
    <submittedName>
        <fullName evidence="2">Uncharacterized protein</fullName>
    </submittedName>
</protein>
<evidence type="ECO:0000256" key="1">
    <source>
        <dbReference type="SAM" id="Coils"/>
    </source>
</evidence>
<keyword evidence="1" id="KW-0175">Coiled coil</keyword>
<dbReference type="EMBL" id="VTEZ01000009">
    <property type="protein sequence ID" value="TYS80703.1"/>
    <property type="molecule type" value="Genomic_DNA"/>
</dbReference>
<dbReference type="Proteomes" id="UP000324269">
    <property type="component" value="Unassembled WGS sequence"/>
</dbReference>
<reference evidence="2 3" key="1">
    <citation type="submission" date="2019-08" db="EMBL/GenBank/DDBJ databases">
        <title>Bacillus genomes from the desert of Cuatro Cienegas, Coahuila.</title>
        <authorList>
            <person name="Olmedo-Alvarez G."/>
        </authorList>
    </citation>
    <scope>NUCLEOTIDE SEQUENCE [LARGE SCALE GENOMIC DNA]</scope>
    <source>
        <strain evidence="2 3">CH87b_3T</strain>
    </source>
</reference>
<comment type="caution">
    <text evidence="2">The sequence shown here is derived from an EMBL/GenBank/DDBJ whole genome shotgun (WGS) entry which is preliminary data.</text>
</comment>
<feature type="coiled-coil region" evidence="1">
    <location>
        <begin position="13"/>
        <end position="40"/>
    </location>
</feature>
<dbReference type="RefSeq" id="WP_148971017.1">
    <property type="nucleotide sequence ID" value="NZ_JBNIKW010000011.1"/>
</dbReference>
<gene>
    <name evidence="2" type="ORF">FZC85_20840</name>
</gene>
<name>A0A5D4U0A9_9BACI</name>
<dbReference type="AlphaFoldDB" id="A0A5D4U0A9"/>